<gene>
    <name evidence="1" type="ORF">M9H77_19666</name>
</gene>
<protein>
    <submittedName>
        <fullName evidence="1">Uncharacterized protein</fullName>
    </submittedName>
</protein>
<dbReference type="Proteomes" id="UP001060085">
    <property type="component" value="Linkage Group LG04"/>
</dbReference>
<name>A0ACC0BB13_CATRO</name>
<reference evidence="2" key="1">
    <citation type="journal article" date="2023" name="Nat. Plants">
        <title>Single-cell RNA sequencing provides a high-resolution roadmap for understanding the multicellular compartmentation of specialized metabolism.</title>
        <authorList>
            <person name="Sun S."/>
            <person name="Shen X."/>
            <person name="Li Y."/>
            <person name="Li Y."/>
            <person name="Wang S."/>
            <person name="Li R."/>
            <person name="Zhang H."/>
            <person name="Shen G."/>
            <person name="Guo B."/>
            <person name="Wei J."/>
            <person name="Xu J."/>
            <person name="St-Pierre B."/>
            <person name="Chen S."/>
            <person name="Sun C."/>
        </authorList>
    </citation>
    <scope>NUCLEOTIDE SEQUENCE [LARGE SCALE GENOMIC DNA]</scope>
</reference>
<comment type="caution">
    <text evidence="1">The sequence shown here is derived from an EMBL/GenBank/DDBJ whole genome shotgun (WGS) entry which is preliminary data.</text>
</comment>
<evidence type="ECO:0000313" key="2">
    <source>
        <dbReference type="Proteomes" id="UP001060085"/>
    </source>
</evidence>
<proteinExistence type="predicted"/>
<organism evidence="1 2">
    <name type="scientific">Catharanthus roseus</name>
    <name type="common">Madagascar periwinkle</name>
    <name type="synonym">Vinca rosea</name>
    <dbReference type="NCBI Taxonomy" id="4058"/>
    <lineage>
        <taxon>Eukaryota</taxon>
        <taxon>Viridiplantae</taxon>
        <taxon>Streptophyta</taxon>
        <taxon>Embryophyta</taxon>
        <taxon>Tracheophyta</taxon>
        <taxon>Spermatophyta</taxon>
        <taxon>Magnoliopsida</taxon>
        <taxon>eudicotyledons</taxon>
        <taxon>Gunneridae</taxon>
        <taxon>Pentapetalae</taxon>
        <taxon>asterids</taxon>
        <taxon>lamiids</taxon>
        <taxon>Gentianales</taxon>
        <taxon>Apocynaceae</taxon>
        <taxon>Rauvolfioideae</taxon>
        <taxon>Vinceae</taxon>
        <taxon>Catharanthinae</taxon>
        <taxon>Catharanthus</taxon>
    </lineage>
</organism>
<accession>A0ACC0BB13</accession>
<dbReference type="EMBL" id="CM044704">
    <property type="protein sequence ID" value="KAI5669813.1"/>
    <property type="molecule type" value="Genomic_DNA"/>
</dbReference>
<keyword evidence="2" id="KW-1185">Reference proteome</keyword>
<sequence>MAWSEPEIMCKKHPDQRQQPGICSSCLREKLAKLPSLRFAMVPSRSSSVSSSRVSSNSSSICMSPTKDQANHQGKSSDSGVNGRTNNGLRKSKSSTCVARSRRGRNGGDGKKKEGFWSKLIRSTSVKTKGVFVHSSNKTTKERSILEH</sequence>
<evidence type="ECO:0000313" key="1">
    <source>
        <dbReference type="EMBL" id="KAI5669813.1"/>
    </source>
</evidence>